<keyword evidence="5" id="KW-1133">Transmembrane helix</keyword>
<dbReference type="Pfam" id="PF13442">
    <property type="entry name" value="Cytochrome_CBB3"/>
    <property type="match status" value="1"/>
</dbReference>
<dbReference type="AlphaFoldDB" id="A0A1I6VUV4"/>
<evidence type="ECO:0000259" key="6">
    <source>
        <dbReference type="PROSITE" id="PS51007"/>
    </source>
</evidence>
<protein>
    <submittedName>
        <fullName evidence="7">Cytochrome C oxidase, cbb3-type, subunit III</fullName>
    </submittedName>
</protein>
<dbReference type="OrthoDB" id="417271at2"/>
<feature type="domain" description="Cytochrome c" evidence="6">
    <location>
        <begin position="325"/>
        <end position="500"/>
    </location>
</feature>
<keyword evidence="2 4" id="KW-0479">Metal-binding</keyword>
<evidence type="ECO:0000256" key="3">
    <source>
        <dbReference type="ARBA" id="ARBA00023004"/>
    </source>
</evidence>
<keyword evidence="5" id="KW-0812">Transmembrane</keyword>
<dbReference type="GO" id="GO:0009055">
    <property type="term" value="F:electron transfer activity"/>
    <property type="evidence" value="ECO:0007669"/>
    <property type="project" value="InterPro"/>
</dbReference>
<dbReference type="GO" id="GO:0004130">
    <property type="term" value="F:cytochrome-c peroxidase activity"/>
    <property type="evidence" value="ECO:0007669"/>
    <property type="project" value="TreeGrafter"/>
</dbReference>
<dbReference type="GO" id="GO:0046872">
    <property type="term" value="F:metal ion binding"/>
    <property type="evidence" value="ECO:0007669"/>
    <property type="project" value="UniProtKB-KW"/>
</dbReference>
<dbReference type="STRING" id="311180.SAMN04488050_11310"/>
<dbReference type="InterPro" id="IPR051395">
    <property type="entry name" value="Cytochrome_c_Peroxidase/MauG"/>
</dbReference>
<dbReference type="PROSITE" id="PS51007">
    <property type="entry name" value="CYTC"/>
    <property type="match status" value="1"/>
</dbReference>
<dbReference type="Pfam" id="PF21419">
    <property type="entry name" value="RoxA-like_Cyt-c"/>
    <property type="match status" value="1"/>
</dbReference>
<evidence type="ECO:0000256" key="4">
    <source>
        <dbReference type="PROSITE-ProRule" id="PRU00433"/>
    </source>
</evidence>
<name>A0A1I6VUV4_9RHOB</name>
<keyword evidence="1 4" id="KW-0349">Heme</keyword>
<reference evidence="8" key="1">
    <citation type="submission" date="2016-10" db="EMBL/GenBank/DDBJ databases">
        <authorList>
            <person name="Varghese N."/>
            <person name="Submissions S."/>
        </authorList>
    </citation>
    <scope>NUCLEOTIDE SEQUENCE [LARGE SCALE GENOMIC DNA]</scope>
    <source>
        <strain evidence="8">DSM 26894</strain>
    </source>
</reference>
<keyword evidence="5" id="KW-0472">Membrane</keyword>
<dbReference type="PANTHER" id="PTHR30600:SF9">
    <property type="entry name" value="BLR7738 PROTEIN"/>
    <property type="match status" value="1"/>
</dbReference>
<dbReference type="PANTHER" id="PTHR30600">
    <property type="entry name" value="CYTOCHROME C PEROXIDASE-RELATED"/>
    <property type="match status" value="1"/>
</dbReference>
<dbReference type="RefSeq" id="WP_092429205.1">
    <property type="nucleotide sequence ID" value="NZ_FNCL01000013.1"/>
</dbReference>
<accession>A0A1I6VUV4</accession>
<dbReference type="InterPro" id="IPR009056">
    <property type="entry name" value="Cyt_c-like_dom"/>
</dbReference>
<gene>
    <name evidence="7" type="ORF">SAMN04488050_11310</name>
</gene>
<dbReference type="EMBL" id="FOZW01000013">
    <property type="protein sequence ID" value="SFT17493.1"/>
    <property type="molecule type" value="Genomic_DNA"/>
</dbReference>
<dbReference type="InterPro" id="IPR036909">
    <property type="entry name" value="Cyt_c-like_dom_sf"/>
</dbReference>
<evidence type="ECO:0000256" key="1">
    <source>
        <dbReference type="ARBA" id="ARBA00022617"/>
    </source>
</evidence>
<dbReference type="GO" id="GO:0020037">
    <property type="term" value="F:heme binding"/>
    <property type="evidence" value="ECO:0007669"/>
    <property type="project" value="InterPro"/>
</dbReference>
<sequence length="500" mass="54746">MSFPTAVEAELDRRRRRWRPLLWLAVLALAGAVLVAVLLLVRVLQSGTPYYPDEETHFRHGSIGAETASGIPYKVWKALPTLFPEAFGTTGDYRAFGFLYDEDDDLPIGISRRTVSGVELVWFNCAVCHTGTVRNSTEDPPLTISGMPAQQLDLHLFTRFVLAASRDPRMAPAPLSAAMRDSGVGLDPVEALLWKVAVFPRLREGMIDRAARLSPLLDRQPDWGPGRVDTFNPYKVLAFDDDARALSDQEVVGASDFPSIFQQRPREGMQLHWDGNNTSLAERNLSAALGAGVTPQTADHAAIERVARWLGDLTPPASPHRPDAAAADRGKAVYMETCAACHGYRGDQGYVFEGARLGTVEPLASVGTDPARLNSYTPTFQQAQLRELFAGTPYAFRQFRKTNGYANAPLDGLWLRGPYLHNGSVPTLRDLLRPPDERPASFRRGRDVIDPDGGFVSPACTEGPGCYDTSLPGNSNTGHLWGTALPEAQTSDLLAYLLTF</sequence>
<keyword evidence="8" id="KW-1185">Reference proteome</keyword>
<dbReference type="Proteomes" id="UP000199392">
    <property type="component" value="Unassembled WGS sequence"/>
</dbReference>
<keyword evidence="3 4" id="KW-0408">Iron</keyword>
<organism evidence="7 8">
    <name type="scientific">Alloyangia pacifica</name>
    <dbReference type="NCBI Taxonomy" id="311180"/>
    <lineage>
        <taxon>Bacteria</taxon>
        <taxon>Pseudomonadati</taxon>
        <taxon>Pseudomonadota</taxon>
        <taxon>Alphaproteobacteria</taxon>
        <taxon>Rhodobacterales</taxon>
        <taxon>Roseobacteraceae</taxon>
        <taxon>Alloyangia</taxon>
    </lineage>
</organism>
<dbReference type="Gene3D" id="1.10.760.10">
    <property type="entry name" value="Cytochrome c-like domain"/>
    <property type="match status" value="1"/>
</dbReference>
<evidence type="ECO:0000313" key="7">
    <source>
        <dbReference type="EMBL" id="SFT17493.1"/>
    </source>
</evidence>
<evidence type="ECO:0000256" key="5">
    <source>
        <dbReference type="SAM" id="Phobius"/>
    </source>
</evidence>
<feature type="transmembrane region" description="Helical" evidence="5">
    <location>
        <begin position="21"/>
        <end position="41"/>
    </location>
</feature>
<proteinExistence type="predicted"/>
<evidence type="ECO:0000256" key="2">
    <source>
        <dbReference type="ARBA" id="ARBA00022723"/>
    </source>
</evidence>
<dbReference type="SUPFAM" id="SSF46626">
    <property type="entry name" value="Cytochrome c"/>
    <property type="match status" value="1"/>
</dbReference>
<evidence type="ECO:0000313" key="8">
    <source>
        <dbReference type="Proteomes" id="UP000199392"/>
    </source>
</evidence>